<evidence type="ECO:0000313" key="2">
    <source>
        <dbReference type="Proteomes" id="UP001732700"/>
    </source>
</evidence>
<evidence type="ECO:0000313" key="1">
    <source>
        <dbReference type="EnsemblPlants" id="AVESA.00010b.r2.5AG0839690.1.CDS"/>
    </source>
</evidence>
<keyword evidence="2" id="KW-1185">Reference proteome</keyword>
<sequence length="553" mass="62983">MEKKRVAIIGAGVSGLTACKYALERGFRPVVFEAEENAIGGVWAHTLASTRLQTPRPYYQFTDFPWPPSVWDLYPDHDQVIEYLHSYARHFGVLDCIRFGNRVAALEYSGIDEEEVMAWEQWASNGEAFRSGRGEWRLTVLNGNDVVEIHVADFVVLCVGRFSGIPNIPSFPPEKGPEAFDGTVIHSMDYSNMDHAEATRLIKGKLVTVIGYQKSALDIATHCANVNGPTHPCTVICRTKRWIIPDYYAWGVPIGFFYLSRFSQLLVHKPGEGLLVGLLATFLSPLRILFSKFVESYCRWAVPMKKHGMVPDHSFFEAMSSCLVVILPDKFYNKVEEGSIVLKKAKEMNFCREGLIVEGESSPIKSDVVIFGTGYRGDEKLREIFTSPMFRDIIAGSPSSIVPHFRQCVHPRIPQLAIIGYSENVSNLYAFELRSKWLAHFLHGSFRMPSIRSMEEDINEWDKYMKRYAAGHFRRSCVAPVHILCNDQLCQDMGIEHKRKKGFLADWYFLMDQQITVALIRITNIAQSFYWYPCMGGCSTISTYLHMYLYGIF</sequence>
<name>A0ACD5XQR8_AVESA</name>
<dbReference type="EnsemblPlants" id="AVESA.00010b.r2.5AG0839690.1">
    <property type="protein sequence ID" value="AVESA.00010b.r2.5AG0839690.1.CDS"/>
    <property type="gene ID" value="AVESA.00010b.r2.5AG0839690"/>
</dbReference>
<accession>A0ACD5XQR8</accession>
<organism evidence="1 2">
    <name type="scientific">Avena sativa</name>
    <name type="common">Oat</name>
    <dbReference type="NCBI Taxonomy" id="4498"/>
    <lineage>
        <taxon>Eukaryota</taxon>
        <taxon>Viridiplantae</taxon>
        <taxon>Streptophyta</taxon>
        <taxon>Embryophyta</taxon>
        <taxon>Tracheophyta</taxon>
        <taxon>Spermatophyta</taxon>
        <taxon>Magnoliopsida</taxon>
        <taxon>Liliopsida</taxon>
        <taxon>Poales</taxon>
        <taxon>Poaceae</taxon>
        <taxon>BOP clade</taxon>
        <taxon>Pooideae</taxon>
        <taxon>Poodae</taxon>
        <taxon>Poeae</taxon>
        <taxon>Poeae Chloroplast Group 1 (Aveneae type)</taxon>
        <taxon>Aveninae</taxon>
        <taxon>Avena</taxon>
    </lineage>
</organism>
<dbReference type="Proteomes" id="UP001732700">
    <property type="component" value="Chromosome 5A"/>
</dbReference>
<protein>
    <submittedName>
        <fullName evidence="1">Uncharacterized protein</fullName>
    </submittedName>
</protein>
<reference evidence="1" key="2">
    <citation type="submission" date="2025-09" db="UniProtKB">
        <authorList>
            <consortium name="EnsemblPlants"/>
        </authorList>
    </citation>
    <scope>IDENTIFICATION</scope>
</reference>
<proteinExistence type="predicted"/>
<reference evidence="1" key="1">
    <citation type="submission" date="2021-05" db="EMBL/GenBank/DDBJ databases">
        <authorList>
            <person name="Scholz U."/>
            <person name="Mascher M."/>
            <person name="Fiebig A."/>
        </authorList>
    </citation>
    <scope>NUCLEOTIDE SEQUENCE [LARGE SCALE GENOMIC DNA]</scope>
</reference>